<evidence type="ECO:0000259" key="4">
    <source>
        <dbReference type="PROSITE" id="PS50887"/>
    </source>
</evidence>
<dbReference type="Gene3D" id="3.30.70.270">
    <property type="match status" value="1"/>
</dbReference>
<name>A0ABT5L035_9ALTE</name>
<dbReference type="PANTHER" id="PTHR45138">
    <property type="entry name" value="REGULATORY COMPONENTS OF SENSORY TRANSDUCTION SYSTEM"/>
    <property type="match status" value="1"/>
</dbReference>
<dbReference type="EMBL" id="JAQQXP010000001">
    <property type="protein sequence ID" value="MDC8830384.1"/>
    <property type="molecule type" value="Genomic_DNA"/>
</dbReference>
<comment type="catalytic activity">
    <reaction evidence="2">
        <text>2 GTP = 3',3'-c-di-GMP + 2 diphosphate</text>
        <dbReference type="Rhea" id="RHEA:24898"/>
        <dbReference type="ChEBI" id="CHEBI:33019"/>
        <dbReference type="ChEBI" id="CHEBI:37565"/>
        <dbReference type="ChEBI" id="CHEBI:58805"/>
        <dbReference type="EC" id="2.7.7.65"/>
    </reaction>
</comment>
<accession>A0ABT5L035</accession>
<dbReference type="InterPro" id="IPR043128">
    <property type="entry name" value="Rev_trsase/Diguanyl_cyclase"/>
</dbReference>
<dbReference type="CDD" id="cd01949">
    <property type="entry name" value="GGDEF"/>
    <property type="match status" value="1"/>
</dbReference>
<evidence type="ECO:0000256" key="2">
    <source>
        <dbReference type="ARBA" id="ARBA00034247"/>
    </source>
</evidence>
<dbReference type="PROSITE" id="PS50887">
    <property type="entry name" value="GGDEF"/>
    <property type="match status" value="1"/>
</dbReference>
<dbReference type="Pfam" id="PF20975">
    <property type="entry name" value="DGCcoil"/>
    <property type="match status" value="1"/>
</dbReference>
<proteinExistence type="predicted"/>
<dbReference type="SMART" id="SM00267">
    <property type="entry name" value="GGDEF"/>
    <property type="match status" value="1"/>
</dbReference>
<dbReference type="Proteomes" id="UP001218788">
    <property type="component" value="Unassembled WGS sequence"/>
</dbReference>
<sequence>MDTRQIQTLRSHSEQLAAFIIRLSTYYEGISVDIDKELGVLRHHLSAKADYTLASISINKLNQLLMLEPVTVKTLTQNWLRQLTEDIHTFQRLVTDQSARELAVKTAAALEQPSATITTILPLYEKVLQCYKVGLSSTDAAIRPAANDSQALQLKQNLVQELEQLVQTYVLINPQDDYLASLHERLGKGLSEEELLSSCLILIRVMAHETIAEANNASRVIQRLCNALHNVSDDAQNSIAKSTDSFDARQNRHLTLQAVITKMEDAVANNCDVDQLKQQTQLYLDQLAASLNAGEQADRTEQECLVNTLVSMQQQLKVLQRQTDSYRKKLIEQRVNMYTDPLTKIPNRMAYNEKAEKEWQRCQRADVPLCIAILDVDHFKRINDQYGHAAGDKSLQAIARHLKSQVSSSELLARWGGEEFVMLLPGYSHANAPELKNRLDNLRKGLSELPFKFKHQRLSVTVSIGVAFCQHGESLASAFERADKCLYQAKSDGRNKIVLQDQI</sequence>
<dbReference type="NCBIfam" id="TIGR00254">
    <property type="entry name" value="GGDEF"/>
    <property type="match status" value="1"/>
</dbReference>
<evidence type="ECO:0000313" key="6">
    <source>
        <dbReference type="Proteomes" id="UP001218788"/>
    </source>
</evidence>
<dbReference type="RefSeq" id="WP_273639184.1">
    <property type="nucleotide sequence ID" value="NZ_JAQQXP010000001.1"/>
</dbReference>
<reference evidence="5 6" key="1">
    <citation type="submission" date="2022-10" db="EMBL/GenBank/DDBJ databases">
        <title>Alteromonas sp. chi3 Genome sequencing.</title>
        <authorList>
            <person name="Park S."/>
        </authorList>
    </citation>
    <scope>NUCLEOTIDE SEQUENCE [LARGE SCALE GENOMIC DNA]</scope>
    <source>
        <strain evidence="6">chi3</strain>
    </source>
</reference>
<keyword evidence="3" id="KW-0175">Coiled coil</keyword>
<dbReference type="EC" id="2.7.7.65" evidence="1"/>
<evidence type="ECO:0000313" key="5">
    <source>
        <dbReference type="EMBL" id="MDC8830384.1"/>
    </source>
</evidence>
<dbReference type="InterPro" id="IPR000160">
    <property type="entry name" value="GGDEF_dom"/>
</dbReference>
<comment type="caution">
    <text evidence="5">The sequence shown here is derived from an EMBL/GenBank/DDBJ whole genome shotgun (WGS) entry which is preliminary data.</text>
</comment>
<dbReference type="PANTHER" id="PTHR45138:SF9">
    <property type="entry name" value="DIGUANYLATE CYCLASE DGCM-RELATED"/>
    <property type="match status" value="1"/>
</dbReference>
<protein>
    <recommendedName>
        <fullName evidence="1">diguanylate cyclase</fullName>
        <ecNumber evidence="1">2.7.7.65</ecNumber>
    </recommendedName>
</protein>
<feature type="coiled-coil region" evidence="3">
    <location>
        <begin position="302"/>
        <end position="329"/>
    </location>
</feature>
<dbReference type="InterPro" id="IPR029787">
    <property type="entry name" value="Nucleotide_cyclase"/>
</dbReference>
<evidence type="ECO:0000256" key="3">
    <source>
        <dbReference type="SAM" id="Coils"/>
    </source>
</evidence>
<keyword evidence="6" id="KW-1185">Reference proteome</keyword>
<dbReference type="SUPFAM" id="SSF55073">
    <property type="entry name" value="Nucleotide cyclase"/>
    <property type="match status" value="1"/>
</dbReference>
<dbReference type="InterPro" id="IPR048516">
    <property type="entry name" value="DGCcoil"/>
</dbReference>
<feature type="domain" description="GGDEF" evidence="4">
    <location>
        <begin position="367"/>
        <end position="502"/>
    </location>
</feature>
<organism evidence="5 6">
    <name type="scientific">Alteromonas gilva</name>
    <dbReference type="NCBI Taxonomy" id="2987522"/>
    <lineage>
        <taxon>Bacteria</taxon>
        <taxon>Pseudomonadati</taxon>
        <taxon>Pseudomonadota</taxon>
        <taxon>Gammaproteobacteria</taxon>
        <taxon>Alteromonadales</taxon>
        <taxon>Alteromonadaceae</taxon>
        <taxon>Alteromonas/Salinimonas group</taxon>
        <taxon>Alteromonas</taxon>
    </lineage>
</organism>
<evidence type="ECO:0000256" key="1">
    <source>
        <dbReference type="ARBA" id="ARBA00012528"/>
    </source>
</evidence>
<gene>
    <name evidence="5" type="ORF">OIK42_06350</name>
</gene>
<dbReference type="Pfam" id="PF00990">
    <property type="entry name" value="GGDEF"/>
    <property type="match status" value="1"/>
</dbReference>
<dbReference type="InterPro" id="IPR050469">
    <property type="entry name" value="Diguanylate_Cyclase"/>
</dbReference>